<reference evidence="2 3" key="2">
    <citation type="journal article" date="2013" name="Genome Announc.">
        <title>Genome Sequence of Growth-Improving Paenibacillus mucilaginosus Strain KNP414.</title>
        <authorList>
            <person name="Lu J.J."/>
            <person name="Wang J.F."/>
            <person name="Hu X.F."/>
        </authorList>
    </citation>
    <scope>NUCLEOTIDE SEQUENCE [LARGE SCALE GENOMIC DNA]</scope>
    <source>
        <strain evidence="2 3">KNP414</strain>
    </source>
</reference>
<keyword evidence="1" id="KW-0812">Transmembrane</keyword>
<dbReference type="KEGG" id="pms:KNP414_00160"/>
<proteinExistence type="predicted"/>
<reference evidence="3" key="1">
    <citation type="submission" date="2011-06" db="EMBL/GenBank/DDBJ databases">
        <title>Complete genome sequence of Paenibacillus mucilaginosus KNP414.</title>
        <authorList>
            <person name="Wang J."/>
            <person name="Hu S."/>
            <person name="Hu X."/>
            <person name="Zhang B."/>
            <person name="Dong D."/>
            <person name="Zhang S."/>
            <person name="Zhao K."/>
            <person name="Wu D."/>
        </authorList>
    </citation>
    <scope>NUCLEOTIDE SEQUENCE [LARGE SCALE GENOMIC DNA]</scope>
    <source>
        <strain evidence="3">KNP414</strain>
    </source>
</reference>
<dbReference type="EMBL" id="CP002869">
    <property type="protein sequence ID" value="AEI38811.1"/>
    <property type="molecule type" value="Genomic_DNA"/>
</dbReference>
<keyword evidence="1" id="KW-1133">Transmembrane helix</keyword>
<protein>
    <submittedName>
        <fullName evidence="2">Uncharacterized protein</fullName>
    </submittedName>
</protein>
<dbReference type="AlphaFoldDB" id="F8FKV1"/>
<feature type="transmembrane region" description="Helical" evidence="1">
    <location>
        <begin position="88"/>
        <end position="107"/>
    </location>
</feature>
<feature type="transmembrane region" description="Helical" evidence="1">
    <location>
        <begin position="34"/>
        <end position="52"/>
    </location>
</feature>
<dbReference type="PATRIC" id="fig|1036673.3.peg.149"/>
<name>F8FKV1_PAEMK</name>
<evidence type="ECO:0000256" key="1">
    <source>
        <dbReference type="SAM" id="Phobius"/>
    </source>
</evidence>
<keyword evidence="1" id="KW-0472">Membrane</keyword>
<accession>F8FKV1</accession>
<organism evidence="2 3">
    <name type="scientific">Paenibacillus mucilaginosus (strain KNP414)</name>
    <dbReference type="NCBI Taxonomy" id="1036673"/>
    <lineage>
        <taxon>Bacteria</taxon>
        <taxon>Bacillati</taxon>
        <taxon>Bacillota</taxon>
        <taxon>Bacilli</taxon>
        <taxon>Bacillales</taxon>
        <taxon>Paenibacillaceae</taxon>
        <taxon>Paenibacillus</taxon>
    </lineage>
</organism>
<feature type="transmembrane region" description="Helical" evidence="1">
    <location>
        <begin position="64"/>
        <end position="82"/>
    </location>
</feature>
<evidence type="ECO:0000313" key="2">
    <source>
        <dbReference type="EMBL" id="AEI38811.1"/>
    </source>
</evidence>
<sequence>MLVFGVYLLVLGMLLFLLPGPLRELLGIEEVPKVWLRFIGELLAFLGGYYVLAARKGWYEFFRLSVWLRALVFISVTGFVLGKAMPVVFVPLGLIDLAGAAWTGWAMKREPREQKH</sequence>
<gene>
    <name evidence="2" type="ordered locus">KNP414_00160</name>
</gene>
<dbReference type="Proteomes" id="UP000006620">
    <property type="component" value="Chromosome"/>
</dbReference>
<evidence type="ECO:0000313" key="3">
    <source>
        <dbReference type="Proteomes" id="UP000006620"/>
    </source>
</evidence>
<dbReference type="HOGENOM" id="CLU_162021_0_0_9"/>